<dbReference type="NCBIfam" id="NF033788">
    <property type="entry name" value="HTH_metalloreg"/>
    <property type="match status" value="1"/>
</dbReference>
<accession>A0A557XZR6</accession>
<dbReference type="Proteomes" id="UP000320513">
    <property type="component" value="Unassembled WGS sequence"/>
</dbReference>
<dbReference type="GO" id="GO:0003700">
    <property type="term" value="F:DNA-binding transcription factor activity"/>
    <property type="evidence" value="ECO:0007669"/>
    <property type="project" value="InterPro"/>
</dbReference>
<evidence type="ECO:0000256" key="2">
    <source>
        <dbReference type="ARBA" id="ARBA00023125"/>
    </source>
</evidence>
<dbReference type="Gene3D" id="1.10.10.10">
    <property type="entry name" value="Winged helix-like DNA-binding domain superfamily/Winged helix DNA-binding domain"/>
    <property type="match status" value="1"/>
</dbReference>
<evidence type="ECO:0000313" key="6">
    <source>
        <dbReference type="Proteomes" id="UP000320513"/>
    </source>
</evidence>
<dbReference type="PROSITE" id="PS50987">
    <property type="entry name" value="HTH_ARSR_2"/>
    <property type="match status" value="1"/>
</dbReference>
<dbReference type="PANTHER" id="PTHR33154:SF18">
    <property type="entry name" value="ARSENICAL RESISTANCE OPERON REPRESSOR"/>
    <property type="match status" value="1"/>
</dbReference>
<dbReference type="InterPro" id="IPR001845">
    <property type="entry name" value="HTH_ArsR_DNA-bd_dom"/>
</dbReference>
<comment type="caution">
    <text evidence="5">The sequence shown here is derived from an EMBL/GenBank/DDBJ whole genome shotgun (WGS) entry which is preliminary data.</text>
</comment>
<dbReference type="OrthoDB" id="9798835at2"/>
<dbReference type="PANTHER" id="PTHR33154">
    <property type="entry name" value="TRANSCRIPTIONAL REGULATOR, ARSR FAMILY"/>
    <property type="match status" value="1"/>
</dbReference>
<sequence length="98" mass="10858">MSRDEAERIAKLFKALADPTRVQLLGLLRTRPGGECGYDLTGPLGISQPSVSYHIKILHEAGLVTRQRRGSWVFYRICEERLADIRRAAGPIPPDSAA</sequence>
<reference evidence="5 6" key="1">
    <citation type="submission" date="2019-07" db="EMBL/GenBank/DDBJ databases">
        <title>New Mycobacterium species.</title>
        <authorList>
            <person name="Tortoli E."/>
            <person name="Ghielmetti G."/>
            <person name="Friedel U."/>
            <person name="Trovato A."/>
        </authorList>
    </citation>
    <scope>NUCLEOTIDE SEQUENCE [LARGE SCALE GENOMIC DNA]</scope>
    <source>
        <strain evidence="5 6">16-83</strain>
    </source>
</reference>
<feature type="domain" description="HTH arsR-type" evidence="4">
    <location>
        <begin position="1"/>
        <end position="97"/>
    </location>
</feature>
<gene>
    <name evidence="5" type="ORF">FPZ47_03885</name>
</gene>
<protein>
    <submittedName>
        <fullName evidence="5">Helix-turn-helix transcriptional regulator</fullName>
    </submittedName>
</protein>
<organism evidence="5 6">
    <name type="scientific">Mycobacterium helveticum</name>
    <dbReference type="NCBI Taxonomy" id="2592811"/>
    <lineage>
        <taxon>Bacteria</taxon>
        <taxon>Bacillati</taxon>
        <taxon>Actinomycetota</taxon>
        <taxon>Actinomycetes</taxon>
        <taxon>Mycobacteriales</taxon>
        <taxon>Mycobacteriaceae</taxon>
        <taxon>Mycobacterium</taxon>
    </lineage>
</organism>
<dbReference type="SUPFAM" id="SSF46785">
    <property type="entry name" value="Winged helix' DNA-binding domain"/>
    <property type="match status" value="1"/>
</dbReference>
<dbReference type="PRINTS" id="PR00778">
    <property type="entry name" value="HTHARSR"/>
</dbReference>
<dbReference type="InterPro" id="IPR011991">
    <property type="entry name" value="ArsR-like_HTH"/>
</dbReference>
<dbReference type="InterPro" id="IPR051081">
    <property type="entry name" value="HTH_MetalResp_TranReg"/>
</dbReference>
<evidence type="ECO:0000256" key="3">
    <source>
        <dbReference type="ARBA" id="ARBA00023163"/>
    </source>
</evidence>
<dbReference type="InterPro" id="IPR036388">
    <property type="entry name" value="WH-like_DNA-bd_sf"/>
</dbReference>
<dbReference type="CDD" id="cd00090">
    <property type="entry name" value="HTH_ARSR"/>
    <property type="match status" value="1"/>
</dbReference>
<dbReference type="SMART" id="SM00418">
    <property type="entry name" value="HTH_ARSR"/>
    <property type="match status" value="1"/>
</dbReference>
<evidence type="ECO:0000313" key="5">
    <source>
        <dbReference type="EMBL" id="TVS91749.1"/>
    </source>
</evidence>
<dbReference type="AlphaFoldDB" id="A0A557XZR6"/>
<dbReference type="InterPro" id="IPR036390">
    <property type="entry name" value="WH_DNA-bd_sf"/>
</dbReference>
<evidence type="ECO:0000256" key="1">
    <source>
        <dbReference type="ARBA" id="ARBA00023015"/>
    </source>
</evidence>
<keyword evidence="6" id="KW-1185">Reference proteome</keyword>
<dbReference type="InterPro" id="IPR018334">
    <property type="entry name" value="ArsR_HTH"/>
</dbReference>
<dbReference type="Pfam" id="PF01022">
    <property type="entry name" value="HTH_5"/>
    <property type="match status" value="1"/>
</dbReference>
<evidence type="ECO:0000259" key="4">
    <source>
        <dbReference type="PROSITE" id="PS50987"/>
    </source>
</evidence>
<name>A0A557XZR6_9MYCO</name>
<keyword evidence="3" id="KW-0804">Transcription</keyword>
<keyword evidence="2" id="KW-0238">DNA-binding</keyword>
<dbReference type="EMBL" id="VMQU01000009">
    <property type="protein sequence ID" value="TVS91749.1"/>
    <property type="molecule type" value="Genomic_DNA"/>
</dbReference>
<proteinExistence type="predicted"/>
<keyword evidence="1" id="KW-0805">Transcription regulation</keyword>
<dbReference type="PROSITE" id="PS00846">
    <property type="entry name" value="HTH_ARSR_1"/>
    <property type="match status" value="1"/>
</dbReference>
<dbReference type="GO" id="GO:0003677">
    <property type="term" value="F:DNA binding"/>
    <property type="evidence" value="ECO:0007669"/>
    <property type="project" value="UniProtKB-KW"/>
</dbReference>